<dbReference type="EMBL" id="UGVN01000001">
    <property type="protein sequence ID" value="SUE38197.1"/>
    <property type="molecule type" value="Genomic_DNA"/>
</dbReference>
<protein>
    <submittedName>
        <fullName evidence="2">Hyaluronan synthase</fullName>
        <ecNumber evidence="2">2.4.1.212</ecNumber>
    </submittedName>
</protein>
<proteinExistence type="predicted"/>
<dbReference type="Proteomes" id="UP000254919">
    <property type="component" value="Unassembled WGS sequence"/>
</dbReference>
<dbReference type="RefSeq" id="WP_239406725.1">
    <property type="nucleotide sequence ID" value="NZ_CP025060.1"/>
</dbReference>
<evidence type="ECO:0000313" key="2">
    <source>
        <dbReference type="EMBL" id="SUE38197.1"/>
    </source>
</evidence>
<accession>A0A379MYJ4</accession>
<dbReference type="InterPro" id="IPR001173">
    <property type="entry name" value="Glyco_trans_2-like"/>
</dbReference>
<dbReference type="Pfam" id="PF00535">
    <property type="entry name" value="Glycos_transf_2"/>
    <property type="match status" value="1"/>
</dbReference>
<dbReference type="PANTHER" id="PTHR43685">
    <property type="entry name" value="GLYCOSYLTRANSFERASE"/>
    <property type="match status" value="1"/>
</dbReference>
<dbReference type="AlphaFoldDB" id="A0A379MYJ4"/>
<reference evidence="2 3" key="1">
    <citation type="submission" date="2018-06" db="EMBL/GenBank/DDBJ databases">
        <authorList>
            <consortium name="Pathogen Informatics"/>
            <person name="Doyle S."/>
        </authorList>
    </citation>
    <scope>NUCLEOTIDE SEQUENCE [LARGE SCALE GENOMIC DNA]</scope>
    <source>
        <strain evidence="2 3">NCTC13291</strain>
    </source>
</reference>
<organism evidence="2 3">
    <name type="scientific">Roseomonas mucosa</name>
    <dbReference type="NCBI Taxonomy" id="207340"/>
    <lineage>
        <taxon>Bacteria</taxon>
        <taxon>Pseudomonadati</taxon>
        <taxon>Pseudomonadota</taxon>
        <taxon>Alphaproteobacteria</taxon>
        <taxon>Acetobacterales</taxon>
        <taxon>Roseomonadaceae</taxon>
        <taxon>Roseomonas</taxon>
    </lineage>
</organism>
<gene>
    <name evidence="2" type="primary">hyaD_1</name>
    <name evidence="2" type="ORF">NCTC13291_00562</name>
</gene>
<dbReference type="SUPFAM" id="SSF53448">
    <property type="entry name" value="Nucleotide-diphospho-sugar transferases"/>
    <property type="match status" value="1"/>
</dbReference>
<name>A0A379MYJ4_9PROT</name>
<evidence type="ECO:0000313" key="3">
    <source>
        <dbReference type="Proteomes" id="UP000254919"/>
    </source>
</evidence>
<dbReference type="PANTHER" id="PTHR43685:SF11">
    <property type="entry name" value="GLYCOSYLTRANSFERASE TAGX-RELATED"/>
    <property type="match status" value="1"/>
</dbReference>
<keyword evidence="2" id="KW-0808">Transferase</keyword>
<dbReference type="InterPro" id="IPR050834">
    <property type="entry name" value="Glycosyltransf_2"/>
</dbReference>
<evidence type="ECO:0000259" key="1">
    <source>
        <dbReference type="Pfam" id="PF00535"/>
    </source>
</evidence>
<sequence>MKDRLAIPRADASQGGAATAAAWMGTGRATGSHVSVIITSHNYAAYIRQCIDSALEQEGAGRDFGLDVLVVDNYSSDGSREIIAGYGNRIGVILKEEGRQISSFNQGFAASRGGIVIFLDADDYLAPDAVLTHLHAFRDPAVVRSQGYMTVVGPEGQELGRRLPGRSAPQGDLGARILATGPGAVVSAPTSGNAWRRDVLERIMPLPETVQGIGADTYLMDSVPLFGRVAVAERTVAFYRVHGRSFGDAVKGLNRANIAVWLDGYRTRVQRLSSTAGQLRLEPQETRWATRNWRIQTLEGLLSRMEGRRGPGLAAQLAAAAAARSLKGRARASLIVLASRLLPLPWALRVAQGSIRLNEM</sequence>
<dbReference type="CDD" id="cd00761">
    <property type="entry name" value="Glyco_tranf_GTA_type"/>
    <property type="match status" value="1"/>
</dbReference>
<feature type="domain" description="Glycosyltransferase 2-like" evidence="1">
    <location>
        <begin position="35"/>
        <end position="142"/>
    </location>
</feature>
<dbReference type="InterPro" id="IPR029044">
    <property type="entry name" value="Nucleotide-diphossugar_trans"/>
</dbReference>
<dbReference type="Gene3D" id="3.90.550.10">
    <property type="entry name" value="Spore Coat Polysaccharide Biosynthesis Protein SpsA, Chain A"/>
    <property type="match status" value="1"/>
</dbReference>
<dbReference type="GO" id="GO:0050501">
    <property type="term" value="F:hyaluronan synthase activity"/>
    <property type="evidence" value="ECO:0007669"/>
    <property type="project" value="UniProtKB-EC"/>
</dbReference>
<dbReference type="EC" id="2.4.1.212" evidence="2"/>
<keyword evidence="2" id="KW-0328">Glycosyltransferase</keyword>
<dbReference type="GeneID" id="99635585"/>